<dbReference type="Proteomes" id="UP001501747">
    <property type="component" value="Unassembled WGS sequence"/>
</dbReference>
<dbReference type="InterPro" id="IPR012312">
    <property type="entry name" value="Hemerythrin-like"/>
</dbReference>
<proteinExistence type="inferred from homology"/>
<evidence type="ECO:0000256" key="2">
    <source>
        <dbReference type="ARBA" id="ARBA00049106"/>
    </source>
</evidence>
<evidence type="ECO:0000313" key="4">
    <source>
        <dbReference type="EMBL" id="GAA4015922.1"/>
    </source>
</evidence>
<dbReference type="EMBL" id="BAABAL010000017">
    <property type="protein sequence ID" value="GAA4015922.1"/>
    <property type="molecule type" value="Genomic_DNA"/>
</dbReference>
<gene>
    <name evidence="4" type="ORF">GCM10022247_43620</name>
</gene>
<name>A0ABP7ST13_9PSEU</name>
<protein>
    <submittedName>
        <fullName evidence="4">Nitroreductase/quinone reductase family protein</fullName>
    </submittedName>
</protein>
<dbReference type="NCBIfam" id="TIGR00026">
    <property type="entry name" value="hi_GC_TIGR00026"/>
    <property type="match status" value="1"/>
</dbReference>
<evidence type="ECO:0000256" key="1">
    <source>
        <dbReference type="ARBA" id="ARBA00008710"/>
    </source>
</evidence>
<comment type="catalytic activity">
    <reaction evidence="2">
        <text>oxidized coenzyme F420-(gamma-L-Glu)(n) + a quinol + H(+) = reduced coenzyme F420-(gamma-L-Glu)(n) + a quinone</text>
        <dbReference type="Rhea" id="RHEA:39663"/>
        <dbReference type="Rhea" id="RHEA-COMP:12939"/>
        <dbReference type="Rhea" id="RHEA-COMP:14378"/>
        <dbReference type="ChEBI" id="CHEBI:15378"/>
        <dbReference type="ChEBI" id="CHEBI:24646"/>
        <dbReference type="ChEBI" id="CHEBI:132124"/>
        <dbReference type="ChEBI" id="CHEBI:133980"/>
        <dbReference type="ChEBI" id="CHEBI:139511"/>
    </reaction>
</comment>
<sequence length="294" mass="31878">MTETHEEFDFADFQRRIIAEFRANSGRVGGMFEGSTLALLTTTGARSGLPRTSPLGYLEIGGQPVVIASAAGAPTHPAWYHNIRRNPAVTVEVGTETYQALAGIPEGEERDRLFAEVVERAPGYGEYQKKTTRVIPVVTLHRVDAQTRGLGDFLVEVHDWLRAELAGLRAEVDAIIAGRQAPADLVVQLRAHCSEFCGALSKHHGGEDYGAFPMLAQRFPALAPELEKLGAEHRIVAELQESITALVDAHTPGVSDPVLLREELGRLTAQLEAHFEYEESTVVTALNALGPAPS</sequence>
<comment type="caution">
    <text evidence="4">The sequence shown here is derived from an EMBL/GenBank/DDBJ whole genome shotgun (WGS) entry which is preliminary data.</text>
</comment>
<dbReference type="Gene3D" id="1.20.120.520">
    <property type="entry name" value="nmb1532 protein domain like"/>
    <property type="match status" value="1"/>
</dbReference>
<dbReference type="SUPFAM" id="SSF50475">
    <property type="entry name" value="FMN-binding split barrel"/>
    <property type="match status" value="1"/>
</dbReference>
<dbReference type="InterPro" id="IPR012349">
    <property type="entry name" value="Split_barrel_FMN-bd"/>
</dbReference>
<keyword evidence="5" id="KW-1185">Reference proteome</keyword>
<evidence type="ECO:0000313" key="5">
    <source>
        <dbReference type="Proteomes" id="UP001501747"/>
    </source>
</evidence>
<dbReference type="CDD" id="cd12108">
    <property type="entry name" value="Hr-like"/>
    <property type="match status" value="1"/>
</dbReference>
<dbReference type="PANTHER" id="PTHR39428">
    <property type="entry name" value="F420H(2)-DEPENDENT QUINONE REDUCTASE RV1261C"/>
    <property type="match status" value="1"/>
</dbReference>
<dbReference type="Pfam" id="PF04075">
    <property type="entry name" value="F420H2_quin_red"/>
    <property type="match status" value="1"/>
</dbReference>
<accession>A0ABP7ST13</accession>
<dbReference type="Gene3D" id="2.30.110.10">
    <property type="entry name" value="Electron Transport, Fmn-binding Protein, Chain A"/>
    <property type="match status" value="1"/>
</dbReference>
<dbReference type="InterPro" id="IPR004378">
    <property type="entry name" value="F420H2_quin_Rdtase"/>
</dbReference>
<comment type="similarity">
    <text evidence="1">Belongs to the F420H(2)-dependent quinone reductase family.</text>
</comment>
<evidence type="ECO:0000259" key="3">
    <source>
        <dbReference type="Pfam" id="PF01814"/>
    </source>
</evidence>
<feature type="domain" description="Hemerythrin-like" evidence="3">
    <location>
        <begin position="152"/>
        <end position="285"/>
    </location>
</feature>
<dbReference type="RefSeq" id="WP_344877640.1">
    <property type="nucleotide sequence ID" value="NZ_BAABAL010000017.1"/>
</dbReference>
<dbReference type="Pfam" id="PF01814">
    <property type="entry name" value="Hemerythrin"/>
    <property type="match status" value="1"/>
</dbReference>
<organism evidence="4 5">
    <name type="scientific">Allokutzneria multivorans</name>
    <dbReference type="NCBI Taxonomy" id="1142134"/>
    <lineage>
        <taxon>Bacteria</taxon>
        <taxon>Bacillati</taxon>
        <taxon>Actinomycetota</taxon>
        <taxon>Actinomycetes</taxon>
        <taxon>Pseudonocardiales</taxon>
        <taxon>Pseudonocardiaceae</taxon>
        <taxon>Allokutzneria</taxon>
    </lineage>
</organism>
<reference evidence="5" key="1">
    <citation type="journal article" date="2019" name="Int. J. Syst. Evol. Microbiol.">
        <title>The Global Catalogue of Microorganisms (GCM) 10K type strain sequencing project: providing services to taxonomists for standard genome sequencing and annotation.</title>
        <authorList>
            <consortium name="The Broad Institute Genomics Platform"/>
            <consortium name="The Broad Institute Genome Sequencing Center for Infectious Disease"/>
            <person name="Wu L."/>
            <person name="Ma J."/>
        </authorList>
    </citation>
    <scope>NUCLEOTIDE SEQUENCE [LARGE SCALE GENOMIC DNA]</scope>
    <source>
        <strain evidence="5">JCM 17342</strain>
    </source>
</reference>
<dbReference type="PANTHER" id="PTHR39428:SF1">
    <property type="entry name" value="F420H(2)-DEPENDENT QUINONE REDUCTASE RV1261C"/>
    <property type="match status" value="1"/>
</dbReference>